<name>A0A165YSU1_9AGAM</name>
<evidence type="ECO:0000313" key="3">
    <source>
        <dbReference type="Proteomes" id="UP000076532"/>
    </source>
</evidence>
<gene>
    <name evidence="2" type="ORF">FIBSPDRAFT_900123</name>
</gene>
<dbReference type="SUPFAM" id="SSF81383">
    <property type="entry name" value="F-box domain"/>
    <property type="match status" value="1"/>
</dbReference>
<sequence>MLPTEVIENILQLADWKSILHARASCKRLDSVSRSLLVWREQYAALTALNPSTPRLECPLERYSSSELEKVVLQRGSVDAGWHSAMEYPISMRNIPFEKATYVETYLVDGGRWLLASAFGAVMVYDLDDPKDRGNLLIPRHADAHESLRTTYLMVDILADATPLVFNLAIGQDQREYPAPENTPFWTHIWRVALNGHGADAELRAVHLTSFTTPGDIYCMDASLHGHLYAKAFTCTSLGSCVEVYDWSTSSLREHRKAVMHNNDRCTCLPSSRHRGSKMIPCNSISLPGTKFVRGPSQLRYGLSAGCSFISCTNAGIFVVKLSGNVSSAHILHPIADARDVTDVLVGARRVYIRYYDFAEAFSYDTKQNGASDVVYCTTPPQKRFITKECIPYLDPKMDDVSGRVAMAASKSALVVFYYSQYNKYK</sequence>
<dbReference type="Proteomes" id="UP000076532">
    <property type="component" value="Unassembled WGS sequence"/>
</dbReference>
<accession>A0A165YSU1</accession>
<dbReference type="EMBL" id="KV417690">
    <property type="protein sequence ID" value="KZP09878.1"/>
    <property type="molecule type" value="Genomic_DNA"/>
</dbReference>
<dbReference type="Gene3D" id="1.20.1280.50">
    <property type="match status" value="1"/>
</dbReference>
<keyword evidence="3" id="KW-1185">Reference proteome</keyword>
<dbReference type="InterPro" id="IPR001810">
    <property type="entry name" value="F-box_dom"/>
</dbReference>
<dbReference type="AlphaFoldDB" id="A0A165YSU1"/>
<dbReference type="OrthoDB" id="3068592at2759"/>
<dbReference type="InterPro" id="IPR036047">
    <property type="entry name" value="F-box-like_dom_sf"/>
</dbReference>
<proteinExistence type="predicted"/>
<evidence type="ECO:0000313" key="2">
    <source>
        <dbReference type="EMBL" id="KZP09878.1"/>
    </source>
</evidence>
<evidence type="ECO:0000259" key="1">
    <source>
        <dbReference type="PROSITE" id="PS50181"/>
    </source>
</evidence>
<protein>
    <recommendedName>
        <fullName evidence="1">F-box domain-containing protein</fullName>
    </recommendedName>
</protein>
<dbReference type="PROSITE" id="PS50181">
    <property type="entry name" value="FBOX"/>
    <property type="match status" value="1"/>
</dbReference>
<feature type="domain" description="F-box" evidence="1">
    <location>
        <begin position="1"/>
        <end position="42"/>
    </location>
</feature>
<reference evidence="2 3" key="1">
    <citation type="journal article" date="2016" name="Mol. Biol. Evol.">
        <title>Comparative Genomics of Early-Diverging Mushroom-Forming Fungi Provides Insights into the Origins of Lignocellulose Decay Capabilities.</title>
        <authorList>
            <person name="Nagy L.G."/>
            <person name="Riley R."/>
            <person name="Tritt A."/>
            <person name="Adam C."/>
            <person name="Daum C."/>
            <person name="Floudas D."/>
            <person name="Sun H."/>
            <person name="Yadav J.S."/>
            <person name="Pangilinan J."/>
            <person name="Larsson K.H."/>
            <person name="Matsuura K."/>
            <person name="Barry K."/>
            <person name="Labutti K."/>
            <person name="Kuo R."/>
            <person name="Ohm R.A."/>
            <person name="Bhattacharya S.S."/>
            <person name="Shirouzu T."/>
            <person name="Yoshinaga Y."/>
            <person name="Martin F.M."/>
            <person name="Grigoriev I.V."/>
            <person name="Hibbett D.S."/>
        </authorList>
    </citation>
    <scope>NUCLEOTIDE SEQUENCE [LARGE SCALE GENOMIC DNA]</scope>
    <source>
        <strain evidence="2 3">CBS 109695</strain>
    </source>
</reference>
<organism evidence="2 3">
    <name type="scientific">Athelia psychrophila</name>
    <dbReference type="NCBI Taxonomy" id="1759441"/>
    <lineage>
        <taxon>Eukaryota</taxon>
        <taxon>Fungi</taxon>
        <taxon>Dikarya</taxon>
        <taxon>Basidiomycota</taxon>
        <taxon>Agaricomycotina</taxon>
        <taxon>Agaricomycetes</taxon>
        <taxon>Agaricomycetidae</taxon>
        <taxon>Atheliales</taxon>
        <taxon>Atheliaceae</taxon>
        <taxon>Athelia</taxon>
    </lineage>
</organism>